<evidence type="ECO:0000313" key="2">
    <source>
        <dbReference type="Proteomes" id="UP000245624"/>
    </source>
</evidence>
<dbReference type="EMBL" id="QGTD01000001">
    <property type="protein sequence ID" value="PWU70387.1"/>
    <property type="molecule type" value="Genomic_DNA"/>
</dbReference>
<dbReference type="RefSeq" id="WP_109982922.1">
    <property type="nucleotide sequence ID" value="NZ_QGTD01000001.1"/>
</dbReference>
<gene>
    <name evidence="1" type="ORF">DLJ74_00700</name>
</gene>
<evidence type="ECO:0000313" key="1">
    <source>
        <dbReference type="EMBL" id="PWU70387.1"/>
    </source>
</evidence>
<dbReference type="InterPro" id="IPR006059">
    <property type="entry name" value="SBP"/>
</dbReference>
<dbReference type="AlphaFoldDB" id="A0A317L3I3"/>
<dbReference type="SUPFAM" id="SSF53850">
    <property type="entry name" value="Periplasmic binding protein-like II"/>
    <property type="match status" value="1"/>
</dbReference>
<dbReference type="PROSITE" id="PS51257">
    <property type="entry name" value="PROKAR_LIPOPROTEIN"/>
    <property type="match status" value="1"/>
</dbReference>
<organism evidence="1 2">
    <name type="scientific">Gracilibacillus dipsosauri</name>
    <dbReference type="NCBI Taxonomy" id="178340"/>
    <lineage>
        <taxon>Bacteria</taxon>
        <taxon>Bacillati</taxon>
        <taxon>Bacillota</taxon>
        <taxon>Bacilli</taxon>
        <taxon>Bacillales</taxon>
        <taxon>Bacillaceae</taxon>
        <taxon>Gracilibacillus</taxon>
    </lineage>
</organism>
<dbReference type="Pfam" id="PF01547">
    <property type="entry name" value="SBP_bac_1"/>
    <property type="match status" value="1"/>
</dbReference>
<reference evidence="1 2" key="1">
    <citation type="submission" date="2018-05" db="EMBL/GenBank/DDBJ databases">
        <title>Genomic analysis of Gracilibacillus dipsosauri DD1 reveals novel features of a salt-tolerant amylase.</title>
        <authorList>
            <person name="Deutch C.E."/>
            <person name="Yang S."/>
        </authorList>
    </citation>
    <scope>NUCLEOTIDE SEQUENCE [LARGE SCALE GENOMIC DNA]</scope>
    <source>
        <strain evidence="1 2">DD1</strain>
    </source>
</reference>
<comment type="caution">
    <text evidence="1">The sequence shown here is derived from an EMBL/GenBank/DDBJ whole genome shotgun (WGS) entry which is preliminary data.</text>
</comment>
<dbReference type="InterPro" id="IPR050490">
    <property type="entry name" value="Bact_solute-bd_prot1"/>
</dbReference>
<accession>A0A317L3I3</accession>
<proteinExistence type="predicted"/>
<dbReference type="PANTHER" id="PTHR43649">
    <property type="entry name" value="ARABINOSE-BINDING PROTEIN-RELATED"/>
    <property type="match status" value="1"/>
</dbReference>
<dbReference type="Proteomes" id="UP000245624">
    <property type="component" value="Unassembled WGS sequence"/>
</dbReference>
<dbReference type="PANTHER" id="PTHR43649:SF32">
    <property type="entry name" value="SUGAR BINDING SECRETED PROTEIN"/>
    <property type="match status" value="1"/>
</dbReference>
<sequence length="440" mass="48625">MKKILERLLVAFILLVLLVACGVNSSSEQDIEELTIPENPEDINGDITVWAWALEANYLEKDVLPAFKKIYPNIDVTVEHIGVDQVYQKVSAGLSSGGSGLPDVVQVENNRIQSFTTEFPDAFTNLSAIGYDKHEDKFAKAKIEGLKDKNGNVIAAPRDLGPVGVIYRVDIFEEAGVDPSKIETWDDYIEAGKKVVAHTGNYFLGTDGDGLLRIMMQQQGSYYFDNEGKLDITSEEGENAARILQEMKDNNLITFTNNWDGQVAAMKNGEVATNPGAVWWSGTMLEQMPELSGKWDMFMLPAFEKGSTRASNDGGSALAIPSESDNKVAAYVFTEFATTDIDSQIKALTNRGLFPALTAAYEEPIFSENQEYFNNEPFFQKFADTVENIPAVNHDGAELEVRSVMGSEIEAFLLEDKKAMDMLQDGEEQAIQQTGKETTE</sequence>
<keyword evidence="2" id="KW-1185">Reference proteome</keyword>
<dbReference type="OrthoDB" id="9768630at2"/>
<name>A0A317L3I3_9BACI</name>
<protein>
    <submittedName>
        <fullName evidence="1">Sugar ABC transporter substrate-binding protein</fullName>
    </submittedName>
</protein>
<dbReference type="Gene3D" id="3.40.190.10">
    <property type="entry name" value="Periplasmic binding protein-like II"/>
    <property type="match status" value="1"/>
</dbReference>